<feature type="compositionally biased region" description="Basic and acidic residues" evidence="1">
    <location>
        <begin position="30"/>
        <end position="44"/>
    </location>
</feature>
<name>A0AAV8T6D9_9ROSI</name>
<dbReference type="AlphaFoldDB" id="A0AAV8T6D9"/>
<evidence type="ECO:0000313" key="3">
    <source>
        <dbReference type="Proteomes" id="UP001159364"/>
    </source>
</evidence>
<sequence>MSRCFPYPPPCWSRNGTQFGTVNESIKIQSKKEIITDRQKDKRRGDRHGRKDKIKSKERGNLSKLSSYQGKKSLPPKSVESEAEKSDLTEEHGEPVYCQSLPLLSEGIESSSKRKWDDSTSNDVKIIGNIIRIKLRKNGDRDASFSGDQLCSTTGRDYSGPQQKDLLQVPGSKHIAEELNSRHDRACFDTASKIENKNSNNDIEDVGSSGSAHDALQTQESPYTKHCGDWVPPPFLLNLAATAAADGDNWLFETKKQERNVHENFTLHMEETNQEDYTSWPRARFIPGVDVYSLPYTVPF</sequence>
<reference evidence="2 3" key="1">
    <citation type="submission" date="2021-09" db="EMBL/GenBank/DDBJ databases">
        <title>Genomic insights and catalytic innovation underlie evolution of tropane alkaloids biosynthesis.</title>
        <authorList>
            <person name="Wang Y.-J."/>
            <person name="Tian T."/>
            <person name="Huang J.-P."/>
            <person name="Huang S.-X."/>
        </authorList>
    </citation>
    <scope>NUCLEOTIDE SEQUENCE [LARGE SCALE GENOMIC DNA]</scope>
    <source>
        <strain evidence="2">KIB-2018</strain>
        <tissue evidence="2">Leaf</tissue>
    </source>
</reference>
<proteinExistence type="predicted"/>
<evidence type="ECO:0000256" key="1">
    <source>
        <dbReference type="SAM" id="MobiDB-lite"/>
    </source>
</evidence>
<organism evidence="2 3">
    <name type="scientific">Erythroxylum novogranatense</name>
    <dbReference type="NCBI Taxonomy" id="1862640"/>
    <lineage>
        <taxon>Eukaryota</taxon>
        <taxon>Viridiplantae</taxon>
        <taxon>Streptophyta</taxon>
        <taxon>Embryophyta</taxon>
        <taxon>Tracheophyta</taxon>
        <taxon>Spermatophyta</taxon>
        <taxon>Magnoliopsida</taxon>
        <taxon>eudicotyledons</taxon>
        <taxon>Gunneridae</taxon>
        <taxon>Pentapetalae</taxon>
        <taxon>rosids</taxon>
        <taxon>fabids</taxon>
        <taxon>Malpighiales</taxon>
        <taxon>Erythroxylaceae</taxon>
        <taxon>Erythroxylum</taxon>
    </lineage>
</organism>
<feature type="compositionally biased region" description="Basic and acidic residues" evidence="1">
    <location>
        <begin position="79"/>
        <end position="92"/>
    </location>
</feature>
<dbReference type="Proteomes" id="UP001159364">
    <property type="component" value="Linkage Group LG06"/>
</dbReference>
<comment type="caution">
    <text evidence="2">The sequence shown here is derived from an EMBL/GenBank/DDBJ whole genome shotgun (WGS) entry which is preliminary data.</text>
</comment>
<gene>
    <name evidence="2" type="ORF">K2173_007482</name>
</gene>
<accession>A0AAV8T6D9</accession>
<feature type="region of interest" description="Disordered" evidence="1">
    <location>
        <begin position="30"/>
        <end position="92"/>
    </location>
</feature>
<dbReference type="PANTHER" id="PTHR34660">
    <property type="entry name" value="MYB-LIKE PROTEIN X"/>
    <property type="match status" value="1"/>
</dbReference>
<evidence type="ECO:0000313" key="2">
    <source>
        <dbReference type="EMBL" id="KAJ8762325.1"/>
    </source>
</evidence>
<keyword evidence="3" id="KW-1185">Reference proteome</keyword>
<dbReference type="PANTHER" id="PTHR34660:SF7">
    <property type="entry name" value="DNA LIGASE-LIKE PROTEIN"/>
    <property type="match status" value="1"/>
</dbReference>
<feature type="compositionally biased region" description="Basic residues" evidence="1">
    <location>
        <begin position="45"/>
        <end position="54"/>
    </location>
</feature>
<protein>
    <submittedName>
        <fullName evidence="2">Uncharacterized protein</fullName>
    </submittedName>
</protein>
<dbReference type="EMBL" id="JAIWQS010000006">
    <property type="protein sequence ID" value="KAJ8762325.1"/>
    <property type="molecule type" value="Genomic_DNA"/>
</dbReference>